<keyword evidence="6 8" id="KW-1133">Transmembrane helix</keyword>
<feature type="transmembrane region" description="Helical" evidence="8">
    <location>
        <begin position="316"/>
        <end position="335"/>
    </location>
</feature>
<feature type="transmembrane region" description="Helical" evidence="8">
    <location>
        <begin position="61"/>
        <end position="82"/>
    </location>
</feature>
<feature type="transmembrane region" description="Helical" evidence="8">
    <location>
        <begin position="129"/>
        <end position="151"/>
    </location>
</feature>
<dbReference type="RefSeq" id="WP_092482216.1">
    <property type="nucleotide sequence ID" value="NZ_FOYM01000005.1"/>
</dbReference>
<dbReference type="Pfam" id="PF02652">
    <property type="entry name" value="Lactate_perm"/>
    <property type="match status" value="1"/>
</dbReference>
<feature type="transmembrane region" description="Helical" evidence="8">
    <location>
        <begin position="103"/>
        <end position="123"/>
    </location>
</feature>
<evidence type="ECO:0000256" key="5">
    <source>
        <dbReference type="ARBA" id="ARBA00022692"/>
    </source>
</evidence>
<name>A0A1I6D497_9FIRM</name>
<evidence type="ECO:0000256" key="8">
    <source>
        <dbReference type="RuleBase" id="RU365092"/>
    </source>
</evidence>
<accession>A0A1I6D497</accession>
<dbReference type="STRING" id="39060.SAMN05660706_10537"/>
<proteinExistence type="inferred from homology"/>
<comment type="function">
    <text evidence="8">Uptake of L-lactate across the membrane. Can also transport D-lactate and glycolate.</text>
</comment>
<dbReference type="PANTHER" id="PTHR30003:SF0">
    <property type="entry name" value="GLYCOLATE PERMEASE GLCA-RELATED"/>
    <property type="match status" value="1"/>
</dbReference>
<dbReference type="AlphaFoldDB" id="A0A1I6D497"/>
<dbReference type="InterPro" id="IPR003804">
    <property type="entry name" value="Lactate_perm"/>
</dbReference>
<feature type="transmembrane region" description="Helical" evidence="8">
    <location>
        <begin position="158"/>
        <end position="178"/>
    </location>
</feature>
<dbReference type="OrthoDB" id="9761056at2"/>
<feature type="transmembrane region" description="Helical" evidence="8">
    <location>
        <begin position="263"/>
        <end position="283"/>
    </location>
</feature>
<comment type="similarity">
    <text evidence="2 8">Belongs to the lactate permease family.</text>
</comment>
<feature type="transmembrane region" description="Helical" evidence="8">
    <location>
        <begin position="405"/>
        <end position="421"/>
    </location>
</feature>
<feature type="transmembrane region" description="Helical" evidence="8">
    <location>
        <begin position="365"/>
        <end position="384"/>
    </location>
</feature>
<evidence type="ECO:0000256" key="6">
    <source>
        <dbReference type="ARBA" id="ARBA00022989"/>
    </source>
</evidence>
<keyword evidence="7 8" id="KW-0472">Membrane</keyword>
<keyword evidence="4 8" id="KW-1003">Cell membrane</keyword>
<feature type="transmembrane region" description="Helical" evidence="8">
    <location>
        <begin position="232"/>
        <end position="251"/>
    </location>
</feature>
<feature type="transmembrane region" description="Helical" evidence="8">
    <location>
        <begin position="6"/>
        <end position="24"/>
    </location>
</feature>
<evidence type="ECO:0000256" key="3">
    <source>
        <dbReference type="ARBA" id="ARBA00022448"/>
    </source>
</evidence>
<evidence type="ECO:0000256" key="1">
    <source>
        <dbReference type="ARBA" id="ARBA00004651"/>
    </source>
</evidence>
<evidence type="ECO:0000313" key="9">
    <source>
        <dbReference type="EMBL" id="SFR00193.1"/>
    </source>
</evidence>
<feature type="transmembrane region" description="Helical" evidence="8">
    <location>
        <begin position="441"/>
        <end position="462"/>
    </location>
</feature>
<sequence length="560" mass="58980">MGIIGMALVAFIPILFTIVMMTVFSWPAKKVMPFAWAIAAIIALFVWGMEPVRVAASTLYGFLSAFNILIIIFGAILILNTLKKSGAMATINRGFYGITPDRRIQAIIIGWMFGSFIEGAAGFGTPAALAGPLMVGLGFPPLAAAMVALIFDSTSVSFGAVGTPVIGGVGAVMKSTVAEQLGEGAFLPFLKQVGLWTAIPHALVGTFLPLLAICMLTAFFGPREKRSVKYGLAAAPFAIFAGLCFTVPYIITAALLGPEFPSLVGALIGLPVVLLAASKGFLVPKDKWEFPARGQWEDNWKGVAEAGAEEQSNMPLWLAWTPYVLIALILVVTRIPEFGMKGLLAGQMVTWSNILGSGINYSLKYLYLPGTIPFTLVAIITIFLHKMPGSKVKEAWGATFKQMTGPALALFFAVAMVQVMVQSSVNLKGIDGMMITMSKATAMMVGSAWPLVSPFVGILGAFMSGSNTVSNVLFSQFQFGVATQLGQPGVVTLALQNIGGAIGNMVCVHNVVAACATVGLTGVEGVIIRRNLIPTVIYALAVGIFGLVVIYGGFAAGTLL</sequence>
<keyword evidence="5 8" id="KW-0812">Transmembrane</keyword>
<dbReference type="NCBIfam" id="TIGR00795">
    <property type="entry name" value="lctP"/>
    <property type="match status" value="1"/>
</dbReference>
<organism evidence="9 10">
    <name type="scientific">Desulfoscipio geothermicus DSM 3669</name>
    <dbReference type="NCBI Taxonomy" id="1121426"/>
    <lineage>
        <taxon>Bacteria</taxon>
        <taxon>Bacillati</taxon>
        <taxon>Bacillota</taxon>
        <taxon>Clostridia</taxon>
        <taxon>Eubacteriales</taxon>
        <taxon>Desulfallaceae</taxon>
        <taxon>Desulfoscipio</taxon>
    </lineage>
</organism>
<dbReference type="PANTHER" id="PTHR30003">
    <property type="entry name" value="L-LACTATE PERMEASE"/>
    <property type="match status" value="1"/>
</dbReference>
<comment type="subcellular location">
    <subcellularLocation>
        <location evidence="1 8">Cell membrane</location>
        <topology evidence="1 8">Multi-pass membrane protein</topology>
    </subcellularLocation>
</comment>
<feature type="transmembrane region" description="Helical" evidence="8">
    <location>
        <begin position="536"/>
        <end position="557"/>
    </location>
</feature>
<protein>
    <recommendedName>
        <fullName evidence="8">L-lactate permease</fullName>
    </recommendedName>
</protein>
<dbReference type="EMBL" id="FOYM01000005">
    <property type="protein sequence ID" value="SFR00193.1"/>
    <property type="molecule type" value="Genomic_DNA"/>
</dbReference>
<dbReference type="Proteomes" id="UP000199584">
    <property type="component" value="Unassembled WGS sequence"/>
</dbReference>
<evidence type="ECO:0000313" key="10">
    <source>
        <dbReference type="Proteomes" id="UP000199584"/>
    </source>
</evidence>
<feature type="transmembrane region" description="Helical" evidence="8">
    <location>
        <begin position="31"/>
        <end position="49"/>
    </location>
</feature>
<keyword evidence="10" id="KW-1185">Reference proteome</keyword>
<gene>
    <name evidence="9" type="ORF">SAMN05660706_10537</name>
</gene>
<evidence type="ECO:0000256" key="7">
    <source>
        <dbReference type="ARBA" id="ARBA00023136"/>
    </source>
</evidence>
<evidence type="ECO:0000256" key="4">
    <source>
        <dbReference type="ARBA" id="ARBA00022475"/>
    </source>
</evidence>
<keyword evidence="3 8" id="KW-0813">Transport</keyword>
<dbReference type="GO" id="GO:0005886">
    <property type="term" value="C:plasma membrane"/>
    <property type="evidence" value="ECO:0007669"/>
    <property type="project" value="UniProtKB-SubCell"/>
</dbReference>
<feature type="transmembrane region" description="Helical" evidence="8">
    <location>
        <begin position="198"/>
        <end position="220"/>
    </location>
</feature>
<reference evidence="10" key="1">
    <citation type="submission" date="2016-10" db="EMBL/GenBank/DDBJ databases">
        <authorList>
            <person name="Varghese N."/>
            <person name="Submissions S."/>
        </authorList>
    </citation>
    <scope>NUCLEOTIDE SEQUENCE [LARGE SCALE GENOMIC DNA]</scope>
    <source>
        <strain evidence="10">DSM 3669</strain>
    </source>
</reference>
<evidence type="ECO:0000256" key="2">
    <source>
        <dbReference type="ARBA" id="ARBA00010100"/>
    </source>
</evidence>
<dbReference type="GO" id="GO:0015129">
    <property type="term" value="F:lactate transmembrane transporter activity"/>
    <property type="evidence" value="ECO:0007669"/>
    <property type="project" value="UniProtKB-UniRule"/>
</dbReference>
<dbReference type="GO" id="GO:0015295">
    <property type="term" value="F:solute:proton symporter activity"/>
    <property type="evidence" value="ECO:0007669"/>
    <property type="project" value="TreeGrafter"/>
</dbReference>